<name>A0A3B4WF34_SERLL</name>
<accession>A0A3B4WF34</accession>
<reference evidence="1" key="2">
    <citation type="submission" date="2025-09" db="UniProtKB">
        <authorList>
            <consortium name="Ensembl"/>
        </authorList>
    </citation>
    <scope>IDENTIFICATION</scope>
</reference>
<dbReference type="SUPFAM" id="SSF48726">
    <property type="entry name" value="Immunoglobulin"/>
    <property type="match status" value="1"/>
</dbReference>
<dbReference type="Proteomes" id="UP000261360">
    <property type="component" value="Unplaced"/>
</dbReference>
<dbReference type="InterPro" id="IPR013783">
    <property type="entry name" value="Ig-like_fold"/>
</dbReference>
<protein>
    <recommendedName>
        <fullName evidence="3">Immunoglobulin subtype domain-containing protein</fullName>
    </recommendedName>
</protein>
<evidence type="ECO:0008006" key="3">
    <source>
        <dbReference type="Google" id="ProtNLM"/>
    </source>
</evidence>
<dbReference type="Ensembl" id="ENSSLDT00000001211.1">
    <property type="protein sequence ID" value="ENSSLDP00000001137.1"/>
    <property type="gene ID" value="ENSSLDG00000000973.1"/>
</dbReference>
<keyword evidence="2" id="KW-1185">Reference proteome</keyword>
<organism evidence="1 2">
    <name type="scientific">Seriola lalandi dorsalis</name>
    <dbReference type="NCBI Taxonomy" id="1841481"/>
    <lineage>
        <taxon>Eukaryota</taxon>
        <taxon>Metazoa</taxon>
        <taxon>Chordata</taxon>
        <taxon>Craniata</taxon>
        <taxon>Vertebrata</taxon>
        <taxon>Euteleostomi</taxon>
        <taxon>Actinopterygii</taxon>
        <taxon>Neopterygii</taxon>
        <taxon>Teleostei</taxon>
        <taxon>Neoteleostei</taxon>
        <taxon>Acanthomorphata</taxon>
        <taxon>Carangaria</taxon>
        <taxon>Carangiformes</taxon>
        <taxon>Carangidae</taxon>
        <taxon>Seriola</taxon>
    </lineage>
</organism>
<dbReference type="InterPro" id="IPR036179">
    <property type="entry name" value="Ig-like_dom_sf"/>
</dbReference>
<evidence type="ECO:0000313" key="1">
    <source>
        <dbReference type="Ensembl" id="ENSSLDP00000001137.1"/>
    </source>
</evidence>
<dbReference type="Gene3D" id="2.60.40.10">
    <property type="entry name" value="Immunoglobulins"/>
    <property type="match status" value="1"/>
</dbReference>
<evidence type="ECO:0000313" key="2">
    <source>
        <dbReference type="Proteomes" id="UP000261360"/>
    </source>
</evidence>
<dbReference type="GeneTree" id="ENSGT00990000204886"/>
<proteinExistence type="predicted"/>
<reference evidence="1" key="1">
    <citation type="submission" date="2025-08" db="UniProtKB">
        <authorList>
            <consortium name="Ensembl"/>
        </authorList>
    </citation>
    <scope>IDENTIFICATION</scope>
</reference>
<dbReference type="AlphaFoldDB" id="A0A3B4WF34"/>
<sequence length="110" mass="12547">MLIFLVNTRMYLAKSLVYLSQDRLQYFEYESVSFHCEGTHGSTQLRRSRNTEVLTPSSGFSYTIDKAYSIDSGEYWCETKGEERSNSVNITITGTVIVFPNALLTTILKL</sequence>